<protein>
    <recommendedName>
        <fullName evidence="2">WW domain-containing protein</fullName>
    </recommendedName>
</protein>
<dbReference type="Gene3D" id="2.20.70.10">
    <property type="match status" value="1"/>
</dbReference>
<name>A0AAV2IKZ4_LYMST</name>
<feature type="compositionally biased region" description="Basic and acidic residues" evidence="1">
    <location>
        <begin position="252"/>
        <end position="261"/>
    </location>
</feature>
<feature type="domain" description="WW" evidence="2">
    <location>
        <begin position="14"/>
        <end position="48"/>
    </location>
</feature>
<feature type="region of interest" description="Disordered" evidence="1">
    <location>
        <begin position="349"/>
        <end position="417"/>
    </location>
</feature>
<dbReference type="AlphaFoldDB" id="A0AAV2IKZ4"/>
<evidence type="ECO:0000313" key="4">
    <source>
        <dbReference type="Proteomes" id="UP001497497"/>
    </source>
</evidence>
<feature type="region of interest" description="Disordered" evidence="1">
    <location>
        <begin position="84"/>
        <end position="111"/>
    </location>
</feature>
<gene>
    <name evidence="3" type="ORF">GSLYS_00019872001</name>
</gene>
<feature type="region of interest" description="Disordered" evidence="1">
    <location>
        <begin position="500"/>
        <end position="551"/>
    </location>
</feature>
<feature type="compositionally biased region" description="Gly residues" evidence="1">
    <location>
        <begin position="387"/>
        <end position="397"/>
    </location>
</feature>
<feature type="compositionally biased region" description="Low complexity" evidence="1">
    <location>
        <begin position="154"/>
        <end position="230"/>
    </location>
</feature>
<dbReference type="PROSITE" id="PS50020">
    <property type="entry name" value="WW_DOMAIN_2"/>
    <property type="match status" value="1"/>
</dbReference>
<evidence type="ECO:0000313" key="3">
    <source>
        <dbReference type="EMBL" id="CAL1546495.1"/>
    </source>
</evidence>
<proteinExistence type="predicted"/>
<dbReference type="InterPro" id="IPR036020">
    <property type="entry name" value="WW_dom_sf"/>
</dbReference>
<evidence type="ECO:0000256" key="1">
    <source>
        <dbReference type="SAM" id="MobiDB-lite"/>
    </source>
</evidence>
<dbReference type="EMBL" id="CAXITT010000819">
    <property type="protein sequence ID" value="CAL1546495.1"/>
    <property type="molecule type" value="Genomic_DNA"/>
</dbReference>
<dbReference type="Pfam" id="PF00397">
    <property type="entry name" value="WW"/>
    <property type="match status" value="1"/>
</dbReference>
<evidence type="ECO:0000259" key="2">
    <source>
        <dbReference type="PROSITE" id="PS50020"/>
    </source>
</evidence>
<dbReference type="CDD" id="cd14279">
    <property type="entry name" value="CUE"/>
    <property type="match status" value="1"/>
</dbReference>
<organism evidence="3 4">
    <name type="scientific">Lymnaea stagnalis</name>
    <name type="common">Great pond snail</name>
    <name type="synonym">Helix stagnalis</name>
    <dbReference type="NCBI Taxonomy" id="6523"/>
    <lineage>
        <taxon>Eukaryota</taxon>
        <taxon>Metazoa</taxon>
        <taxon>Spiralia</taxon>
        <taxon>Lophotrochozoa</taxon>
        <taxon>Mollusca</taxon>
        <taxon>Gastropoda</taxon>
        <taxon>Heterobranchia</taxon>
        <taxon>Euthyneura</taxon>
        <taxon>Panpulmonata</taxon>
        <taxon>Hygrophila</taxon>
        <taxon>Lymnaeoidea</taxon>
        <taxon>Lymnaeidae</taxon>
        <taxon>Lymnaea</taxon>
    </lineage>
</organism>
<accession>A0AAV2IKZ4</accession>
<feature type="compositionally biased region" description="Low complexity" evidence="1">
    <location>
        <begin position="237"/>
        <end position="251"/>
    </location>
</feature>
<dbReference type="PROSITE" id="PS01159">
    <property type="entry name" value="WW_DOMAIN_1"/>
    <property type="match status" value="1"/>
</dbReference>
<dbReference type="InterPro" id="IPR001202">
    <property type="entry name" value="WW_dom"/>
</dbReference>
<feature type="compositionally biased region" description="Polar residues" evidence="1">
    <location>
        <begin position="513"/>
        <end position="523"/>
    </location>
</feature>
<dbReference type="SMART" id="SM00456">
    <property type="entry name" value="WW"/>
    <property type="match status" value="1"/>
</dbReference>
<feature type="region of interest" description="Disordered" evidence="1">
    <location>
        <begin position="154"/>
        <end position="261"/>
    </location>
</feature>
<dbReference type="Proteomes" id="UP001497497">
    <property type="component" value="Unassembled WGS sequence"/>
</dbReference>
<feature type="region of interest" description="Disordered" evidence="1">
    <location>
        <begin position="447"/>
        <end position="474"/>
    </location>
</feature>
<keyword evidence="4" id="KW-1185">Reference proteome</keyword>
<reference evidence="3 4" key="1">
    <citation type="submission" date="2024-04" db="EMBL/GenBank/DDBJ databases">
        <authorList>
            <consortium name="Genoscope - CEA"/>
            <person name="William W."/>
        </authorList>
    </citation>
    <scope>NUCLEOTIDE SEQUENCE [LARGE SCALE GENOMIC DNA]</scope>
</reference>
<dbReference type="SUPFAM" id="SSF51045">
    <property type="entry name" value="WW domain"/>
    <property type="match status" value="1"/>
</dbReference>
<sequence>MMASGHTPKTLWIPPLPQGWEARYDQSRRAYFFINHQTRTTQWEDPRFPQPVSTTQSNATAAFQSLGQIGEPNENREANALQLQDFNRTSHSKTRKGSDTDSVKSESSFTNKVNTASVEKLRAEFPNVTKELVGDILMICHNNEREAREQLQDLGFSSTQSSGASSSLATPQRTHSGSSSKGKTSSSSTPKRTHAAGGSSGAHSSLSTPHRPTSSTSPKKQVKTPPNVNPNKKKQGKQQQPQQQHHQTQQPAKEEVSESDKTRAFNQLKNTFPTTDSDVIRIALGHCNYDLTETTVLVSAWVKKQGEDDLKLAQAREASLRATSDSVSAAPRVSLSGSLEPAGIEDAAANRPQGFGSAQPNTHRPGPRPGTKSTTNETSDPSHSGTGQNGASGGDAAAGGASDSSQARGHHHANAQQVTRMSEHLLNTTNDLLNHLATTASCCSSEEEEIALVESEETRTNRPENPPRAAVVTSQPTVVNPQPTKEENLNFVSHLRIDSKGPDAKLCKGPDSSLLTSDYTQANGPDRSLRAGPDPSHRTGPKGAQGPDASLRCGPQMSLLHKLRSIPVESEFSLITQI</sequence>
<dbReference type="CDD" id="cd00201">
    <property type="entry name" value="WW"/>
    <property type="match status" value="1"/>
</dbReference>
<comment type="caution">
    <text evidence="3">The sequence shown here is derived from an EMBL/GenBank/DDBJ whole genome shotgun (WGS) entry which is preliminary data.</text>
</comment>
<feature type="compositionally biased region" description="Polar residues" evidence="1">
    <location>
        <begin position="371"/>
        <end position="386"/>
    </location>
</feature>